<comment type="caution">
    <text evidence="1">The sequence shown here is derived from an EMBL/GenBank/DDBJ whole genome shotgun (WGS) entry which is preliminary data.</text>
</comment>
<dbReference type="EMBL" id="JAWDJW010009919">
    <property type="protein sequence ID" value="KAK3053505.1"/>
    <property type="molecule type" value="Genomic_DNA"/>
</dbReference>
<sequence>MFLDAVQLGTSPAAPAMLTWSLIVWHLRVSAVALREFREHLLESSSANTRSRTSSTSGLSAVEECIERIMSETEEDEDPIAFLGQSAIETVRAYHVMAVVNDVMMNALCGSGIVGHAEAEVANVTRHSFLNTIAIGADISEFNNDVISAIASLLSRHKNFWHYVDQSSQSSNDSREAVVRGFVETEQYQILFDEALLRYPAELGPFLRFWELRLMQCDTHDDGTYLFHPELLRMETFTLALPPYFDAYRVTGEQIMQLEDTIPLFPSLRKAQSSFLIRNGPEPDQGESNEE</sequence>
<dbReference type="Proteomes" id="UP001186974">
    <property type="component" value="Unassembled WGS sequence"/>
</dbReference>
<name>A0ACC3CXR1_9PEZI</name>
<gene>
    <name evidence="1" type="ORF">LTS18_012125</name>
</gene>
<feature type="non-terminal residue" evidence="1">
    <location>
        <position position="291"/>
    </location>
</feature>
<accession>A0ACC3CXR1</accession>
<proteinExistence type="predicted"/>
<protein>
    <submittedName>
        <fullName evidence="1">Uncharacterized protein</fullName>
    </submittedName>
</protein>
<evidence type="ECO:0000313" key="1">
    <source>
        <dbReference type="EMBL" id="KAK3053505.1"/>
    </source>
</evidence>
<organism evidence="1 2">
    <name type="scientific">Coniosporium uncinatum</name>
    <dbReference type="NCBI Taxonomy" id="93489"/>
    <lineage>
        <taxon>Eukaryota</taxon>
        <taxon>Fungi</taxon>
        <taxon>Dikarya</taxon>
        <taxon>Ascomycota</taxon>
        <taxon>Pezizomycotina</taxon>
        <taxon>Dothideomycetes</taxon>
        <taxon>Dothideomycetes incertae sedis</taxon>
        <taxon>Coniosporium</taxon>
    </lineage>
</organism>
<reference evidence="1" key="1">
    <citation type="submission" date="2024-09" db="EMBL/GenBank/DDBJ databases">
        <title>Black Yeasts Isolated from many extreme environments.</title>
        <authorList>
            <person name="Coleine C."/>
            <person name="Stajich J.E."/>
            <person name="Selbmann L."/>
        </authorList>
    </citation>
    <scope>NUCLEOTIDE SEQUENCE</scope>
    <source>
        <strain evidence="1">CCFEE 5737</strain>
    </source>
</reference>
<keyword evidence="2" id="KW-1185">Reference proteome</keyword>
<evidence type="ECO:0000313" key="2">
    <source>
        <dbReference type="Proteomes" id="UP001186974"/>
    </source>
</evidence>